<gene>
    <name evidence="2" type="ORF">PMAYCL1PPCAC_03488</name>
</gene>
<proteinExistence type="predicted"/>
<sequence length="161" mass="19145">FIRRRIRFDNVLPLLSLLKLIGYRKIDYDIYKFIDENFSRISHTPEFLELSVDDVHYLLQRNTLHCEEHKVHKNKNNTNASSLKITLDMCRLLNSLRYDSINTSFLTETIETTDWVMDDSDCTTAFLEEEKKKKETRRDSAAPLVIRSRAFEEARGLFFYI</sequence>
<accession>A0AAN4Z371</accession>
<evidence type="ECO:0000313" key="3">
    <source>
        <dbReference type="Proteomes" id="UP001328107"/>
    </source>
</evidence>
<comment type="caution">
    <text evidence="2">The sequence shown here is derived from an EMBL/GenBank/DDBJ whole genome shotgun (WGS) entry which is preliminary data.</text>
</comment>
<keyword evidence="3" id="KW-1185">Reference proteome</keyword>
<dbReference type="InterPro" id="IPR011705">
    <property type="entry name" value="BACK"/>
</dbReference>
<feature type="non-terminal residue" evidence="2">
    <location>
        <position position="161"/>
    </location>
</feature>
<organism evidence="2 3">
    <name type="scientific">Pristionchus mayeri</name>
    <dbReference type="NCBI Taxonomy" id="1317129"/>
    <lineage>
        <taxon>Eukaryota</taxon>
        <taxon>Metazoa</taxon>
        <taxon>Ecdysozoa</taxon>
        <taxon>Nematoda</taxon>
        <taxon>Chromadorea</taxon>
        <taxon>Rhabditida</taxon>
        <taxon>Rhabditina</taxon>
        <taxon>Diplogasteromorpha</taxon>
        <taxon>Diplogasteroidea</taxon>
        <taxon>Neodiplogasteridae</taxon>
        <taxon>Pristionchus</taxon>
    </lineage>
</organism>
<protein>
    <recommendedName>
        <fullName evidence="1">BACK domain-containing protein</fullName>
    </recommendedName>
</protein>
<dbReference type="Gene3D" id="1.25.40.420">
    <property type="match status" value="1"/>
</dbReference>
<dbReference type="EMBL" id="BTRK01000001">
    <property type="protein sequence ID" value="GMR33293.1"/>
    <property type="molecule type" value="Genomic_DNA"/>
</dbReference>
<reference evidence="3" key="1">
    <citation type="submission" date="2022-10" db="EMBL/GenBank/DDBJ databases">
        <title>Genome assembly of Pristionchus species.</title>
        <authorList>
            <person name="Yoshida K."/>
            <person name="Sommer R.J."/>
        </authorList>
    </citation>
    <scope>NUCLEOTIDE SEQUENCE [LARGE SCALE GENOMIC DNA]</scope>
    <source>
        <strain evidence="3">RS5460</strain>
    </source>
</reference>
<feature type="non-terminal residue" evidence="2">
    <location>
        <position position="1"/>
    </location>
</feature>
<feature type="domain" description="BACK" evidence="1">
    <location>
        <begin position="19"/>
        <end position="110"/>
    </location>
</feature>
<evidence type="ECO:0000259" key="1">
    <source>
        <dbReference type="Pfam" id="PF07707"/>
    </source>
</evidence>
<evidence type="ECO:0000313" key="2">
    <source>
        <dbReference type="EMBL" id="GMR33293.1"/>
    </source>
</evidence>
<name>A0AAN4Z371_9BILA</name>
<dbReference type="AlphaFoldDB" id="A0AAN4Z371"/>
<dbReference type="Pfam" id="PF07707">
    <property type="entry name" value="BACK"/>
    <property type="match status" value="1"/>
</dbReference>
<dbReference type="Proteomes" id="UP001328107">
    <property type="component" value="Unassembled WGS sequence"/>
</dbReference>